<comment type="function">
    <text evidence="8">Involved in the biosynthesis of the chorismate, which leads to the biosynthesis of aromatic amino acids. Catalyzes the reversible NADPH linked reduction of 3-dehydroshikimate (DHSA) to yield shikimate (SA).</text>
</comment>
<evidence type="ECO:0000256" key="4">
    <source>
        <dbReference type="ARBA" id="ARBA00022857"/>
    </source>
</evidence>
<sequence>MISGKTRLAAVIANPIKHSLSPFIHNLAFEQTGEDGVYLAFEINETSFEGSLQTIRQWYMYGANLSMPYKQLALPYMDQLSEEVEFLGALNTIVNRNGQLTGYNTDGIGFIESLKYKQIKLRNQRVFILGAGGAAMAIIYALAKEGVATLTVAKRQNETFEFVKNKLHEISHKTGMTIELVTFDEKALISRCETATMIVNTTNVGMIQSESLLRKEWLSDNQLVVDIIYQPLETQLLIEAKEKGCQTMNGIGMLLFQALASFELWTGKRVTPEPIFQQLMDLIEEKNNQ</sequence>
<comment type="caution">
    <text evidence="8">Lacks conserved residue(s) required for the propagation of feature annotation.</text>
</comment>
<protein>
    <recommendedName>
        <fullName evidence="2 8">Shikimate dehydrogenase (NADP(+))</fullName>
        <shortName evidence="8">SDH</shortName>
        <ecNumber evidence="2 8">1.1.1.25</ecNumber>
    </recommendedName>
</protein>
<feature type="binding site" evidence="8">
    <location>
        <position position="227"/>
    </location>
    <ligand>
        <name>NADP(+)</name>
        <dbReference type="ChEBI" id="CHEBI:58349"/>
    </ligand>
</feature>
<feature type="domain" description="Quinate/shikimate 5-dehydrogenase/glutamyl-tRNA reductase" evidence="10">
    <location>
        <begin position="120"/>
        <end position="210"/>
    </location>
</feature>
<evidence type="ECO:0000313" key="14">
    <source>
        <dbReference type="EMBL" id="TFZ42780.1"/>
    </source>
</evidence>
<evidence type="ECO:0000256" key="6">
    <source>
        <dbReference type="ARBA" id="ARBA00023141"/>
    </source>
</evidence>
<dbReference type="SUPFAM" id="SSF53223">
    <property type="entry name" value="Aminoacid dehydrogenase-like, N-terminal domain"/>
    <property type="match status" value="1"/>
</dbReference>
<dbReference type="Pfam" id="PF08501">
    <property type="entry name" value="Shikimate_dh_N"/>
    <property type="match status" value="1"/>
</dbReference>
<organism evidence="14 16">
    <name type="scientific">Vagococcus xieshaowenii</name>
    <dbReference type="NCBI Taxonomy" id="2562451"/>
    <lineage>
        <taxon>Bacteria</taxon>
        <taxon>Bacillati</taxon>
        <taxon>Bacillota</taxon>
        <taxon>Bacilli</taxon>
        <taxon>Lactobacillales</taxon>
        <taxon>Enterococcaceae</taxon>
        <taxon>Vagococcus</taxon>
    </lineage>
</organism>
<dbReference type="GO" id="GO:0009073">
    <property type="term" value="P:aromatic amino acid family biosynthetic process"/>
    <property type="evidence" value="ECO:0007669"/>
    <property type="project" value="UniProtKB-KW"/>
</dbReference>
<feature type="binding site" evidence="8">
    <location>
        <position position="91"/>
    </location>
    <ligand>
        <name>shikimate</name>
        <dbReference type="ChEBI" id="CHEBI:36208"/>
    </ligand>
</feature>
<dbReference type="RefSeq" id="WP_135253660.1">
    <property type="nucleotide sequence ID" value="NZ_CP038865.1"/>
</dbReference>
<dbReference type="GO" id="GO:0009423">
    <property type="term" value="P:chorismate biosynthetic process"/>
    <property type="evidence" value="ECO:0007669"/>
    <property type="project" value="UniProtKB-UniRule"/>
</dbReference>
<dbReference type="CDD" id="cd01065">
    <property type="entry name" value="NAD_bind_Shikimate_DH"/>
    <property type="match status" value="1"/>
</dbReference>
<dbReference type="InterPro" id="IPR036291">
    <property type="entry name" value="NAD(P)-bd_dom_sf"/>
</dbReference>
<evidence type="ECO:0000313" key="16">
    <source>
        <dbReference type="Proteomes" id="UP000297725"/>
    </source>
</evidence>
<accession>A0AAJ5EFE3</accession>
<feature type="binding site" evidence="8">
    <location>
        <position position="66"/>
    </location>
    <ligand>
        <name>shikimate</name>
        <dbReference type="ChEBI" id="CHEBI:36208"/>
    </ligand>
</feature>
<dbReference type="HAMAP" id="MF_00222">
    <property type="entry name" value="Shikimate_DH_AroE"/>
    <property type="match status" value="1"/>
</dbReference>
<evidence type="ECO:0000256" key="7">
    <source>
        <dbReference type="ARBA" id="ARBA00049442"/>
    </source>
</evidence>
<reference evidence="14 16" key="1">
    <citation type="submission" date="2019-03" db="EMBL/GenBank/DDBJ databases">
        <title>Vagococcus sp. was isolated fron gut of Carduelis flavirostris.</title>
        <authorList>
            <person name="Ge Y."/>
        </authorList>
    </citation>
    <scope>NUCLEOTIDE SEQUENCE [LARGE SCALE GENOMIC DNA]</scope>
    <source>
        <strain evidence="14 16">CF-210</strain>
    </source>
</reference>
<dbReference type="EMBL" id="SRHU01000008">
    <property type="protein sequence ID" value="TFZ42780.1"/>
    <property type="molecule type" value="Genomic_DNA"/>
</dbReference>
<evidence type="ECO:0000256" key="3">
    <source>
        <dbReference type="ARBA" id="ARBA00022605"/>
    </source>
</evidence>
<keyword evidence="15" id="KW-1185">Reference proteome</keyword>
<comment type="catalytic activity">
    <reaction evidence="7 8">
        <text>shikimate + NADP(+) = 3-dehydroshikimate + NADPH + H(+)</text>
        <dbReference type="Rhea" id="RHEA:17737"/>
        <dbReference type="ChEBI" id="CHEBI:15378"/>
        <dbReference type="ChEBI" id="CHEBI:16630"/>
        <dbReference type="ChEBI" id="CHEBI:36208"/>
        <dbReference type="ChEBI" id="CHEBI:57783"/>
        <dbReference type="ChEBI" id="CHEBI:58349"/>
        <dbReference type="EC" id="1.1.1.25"/>
    </reaction>
</comment>
<keyword evidence="6 8" id="KW-0057">Aromatic amino acid biosynthesis</keyword>
<proteinExistence type="inferred from homology"/>
<dbReference type="Pfam" id="PF01488">
    <property type="entry name" value="Shikimate_DH"/>
    <property type="match status" value="1"/>
</dbReference>
<feature type="binding site" evidence="8">
    <location>
        <begin position="19"/>
        <end position="21"/>
    </location>
    <ligand>
        <name>shikimate</name>
        <dbReference type="ChEBI" id="CHEBI:36208"/>
    </ligand>
</feature>
<keyword evidence="9" id="KW-0472">Membrane</keyword>
<dbReference type="PANTHER" id="PTHR21089:SF1">
    <property type="entry name" value="BIFUNCTIONAL 3-DEHYDROQUINATE DEHYDRATASE_SHIKIMATE DEHYDROGENASE, CHLOROPLASTIC"/>
    <property type="match status" value="1"/>
</dbReference>
<gene>
    <name evidence="8 14" type="primary">aroE</name>
    <name evidence="14" type="ORF">E4031_02010</name>
    <name evidence="13" type="ORF">E4Z98_03730</name>
</gene>
<feature type="binding site" evidence="8">
    <location>
        <begin position="130"/>
        <end position="134"/>
    </location>
    <ligand>
        <name>NADP(+)</name>
        <dbReference type="ChEBI" id="CHEBI:58349"/>
    </ligand>
</feature>
<keyword evidence="9" id="KW-0812">Transmembrane</keyword>
<dbReference type="InterPro" id="IPR006151">
    <property type="entry name" value="Shikm_DH/Glu-tRNA_Rdtase"/>
</dbReference>
<evidence type="ECO:0000256" key="9">
    <source>
        <dbReference type="SAM" id="Phobius"/>
    </source>
</evidence>
<evidence type="ECO:0000256" key="8">
    <source>
        <dbReference type="HAMAP-Rule" id="MF_00222"/>
    </source>
</evidence>
<dbReference type="Proteomes" id="UP000296883">
    <property type="component" value="Chromosome"/>
</dbReference>
<evidence type="ECO:0000259" key="10">
    <source>
        <dbReference type="Pfam" id="PF01488"/>
    </source>
</evidence>
<keyword evidence="4 8" id="KW-0521">NADP</keyword>
<evidence type="ECO:0000256" key="2">
    <source>
        <dbReference type="ARBA" id="ARBA00012962"/>
    </source>
</evidence>
<feature type="domain" description="SDH C-terminal" evidence="12">
    <location>
        <begin position="250"/>
        <end position="270"/>
    </location>
</feature>
<dbReference type="EC" id="1.1.1.25" evidence="2 8"/>
<comment type="pathway">
    <text evidence="1 8">Metabolic intermediate biosynthesis; chorismate biosynthesis; chorismate from D-erythrose 4-phosphate and phosphoenolpyruvate: step 4/7.</text>
</comment>
<comment type="similarity">
    <text evidence="8">Belongs to the shikimate dehydrogenase family.</text>
</comment>
<keyword evidence="3 8" id="KW-0028">Amino-acid biosynthesis</keyword>
<keyword evidence="5 8" id="KW-0560">Oxidoreductase</keyword>
<name>A0AAJ5EFE3_9ENTE</name>
<dbReference type="InterPro" id="IPR013708">
    <property type="entry name" value="Shikimate_DH-bd_N"/>
</dbReference>
<dbReference type="Gene3D" id="3.40.50.720">
    <property type="entry name" value="NAD(P)-binding Rossmann-like Domain"/>
    <property type="match status" value="1"/>
</dbReference>
<evidence type="ECO:0000256" key="5">
    <source>
        <dbReference type="ARBA" id="ARBA00023002"/>
    </source>
</evidence>
<dbReference type="InterPro" id="IPR046346">
    <property type="entry name" value="Aminoacid_DH-like_N_sf"/>
</dbReference>
<evidence type="ECO:0000313" key="13">
    <source>
        <dbReference type="EMBL" id="QCA28465.1"/>
    </source>
</evidence>
<feature type="binding site" evidence="8">
    <location>
        <position position="257"/>
    </location>
    <ligand>
        <name>shikimate</name>
        <dbReference type="ChEBI" id="CHEBI:36208"/>
    </ligand>
</feature>
<dbReference type="Pfam" id="PF18317">
    <property type="entry name" value="SDH_C"/>
    <property type="match status" value="1"/>
</dbReference>
<dbReference type="PANTHER" id="PTHR21089">
    <property type="entry name" value="SHIKIMATE DEHYDROGENASE"/>
    <property type="match status" value="1"/>
</dbReference>
<dbReference type="SUPFAM" id="SSF51735">
    <property type="entry name" value="NAD(P)-binding Rossmann-fold domains"/>
    <property type="match status" value="1"/>
</dbReference>
<comment type="subunit">
    <text evidence="8">Homodimer.</text>
</comment>
<dbReference type="GO" id="GO:0019632">
    <property type="term" value="P:shikimate metabolic process"/>
    <property type="evidence" value="ECO:0007669"/>
    <property type="project" value="InterPro"/>
</dbReference>
<dbReference type="AlphaFoldDB" id="A0AAJ5EFE3"/>
<evidence type="ECO:0000313" key="15">
    <source>
        <dbReference type="Proteomes" id="UP000296883"/>
    </source>
</evidence>
<dbReference type="EMBL" id="CP038865">
    <property type="protein sequence ID" value="QCA28465.1"/>
    <property type="molecule type" value="Genomic_DNA"/>
</dbReference>
<feature type="binding site" evidence="8">
    <location>
        <position position="229"/>
    </location>
    <ligand>
        <name>shikimate</name>
        <dbReference type="ChEBI" id="CHEBI:36208"/>
    </ligand>
</feature>
<evidence type="ECO:0000256" key="1">
    <source>
        <dbReference type="ARBA" id="ARBA00004871"/>
    </source>
</evidence>
<dbReference type="Gene3D" id="3.40.50.10860">
    <property type="entry name" value="Leucine Dehydrogenase, chain A, domain 1"/>
    <property type="match status" value="1"/>
</dbReference>
<dbReference type="NCBIfam" id="TIGR00507">
    <property type="entry name" value="aroE"/>
    <property type="match status" value="1"/>
</dbReference>
<evidence type="ECO:0000259" key="11">
    <source>
        <dbReference type="Pfam" id="PF08501"/>
    </source>
</evidence>
<dbReference type="GO" id="GO:0050661">
    <property type="term" value="F:NADP binding"/>
    <property type="evidence" value="ECO:0007669"/>
    <property type="project" value="InterPro"/>
</dbReference>
<keyword evidence="9" id="KW-1133">Transmembrane helix</keyword>
<feature type="binding site" evidence="8">
    <location>
        <position position="82"/>
    </location>
    <ligand>
        <name>NADP(+)</name>
        <dbReference type="ChEBI" id="CHEBI:58349"/>
    </ligand>
</feature>
<dbReference type="GO" id="GO:0004764">
    <property type="term" value="F:shikimate 3-dehydrogenase (NADP+) activity"/>
    <property type="evidence" value="ECO:0007669"/>
    <property type="project" value="UniProtKB-UniRule"/>
</dbReference>
<feature type="active site" description="Proton acceptor" evidence="8">
    <location>
        <position position="70"/>
    </location>
</feature>
<dbReference type="GO" id="GO:0008652">
    <property type="term" value="P:amino acid biosynthetic process"/>
    <property type="evidence" value="ECO:0007669"/>
    <property type="project" value="UniProtKB-KW"/>
</dbReference>
<feature type="domain" description="Shikimate dehydrogenase substrate binding N-terminal" evidence="11">
    <location>
        <begin position="11"/>
        <end position="93"/>
    </location>
</feature>
<dbReference type="InterPro" id="IPR041121">
    <property type="entry name" value="SDH_C"/>
</dbReference>
<dbReference type="Proteomes" id="UP000297725">
    <property type="component" value="Unassembled WGS sequence"/>
</dbReference>
<evidence type="ECO:0000259" key="12">
    <source>
        <dbReference type="Pfam" id="PF18317"/>
    </source>
</evidence>
<feature type="binding site" evidence="8">
    <location>
        <position position="250"/>
    </location>
    <ligand>
        <name>NADP(+)</name>
        <dbReference type="ChEBI" id="CHEBI:58349"/>
    </ligand>
</feature>
<dbReference type="InterPro" id="IPR022893">
    <property type="entry name" value="Shikimate_DH_fam"/>
</dbReference>
<dbReference type="InterPro" id="IPR011342">
    <property type="entry name" value="Shikimate_DH"/>
</dbReference>
<feature type="binding site" evidence="8">
    <location>
        <position position="106"/>
    </location>
    <ligand>
        <name>shikimate</name>
        <dbReference type="ChEBI" id="CHEBI:36208"/>
    </ligand>
</feature>
<feature type="transmembrane region" description="Helical" evidence="9">
    <location>
        <begin position="126"/>
        <end position="143"/>
    </location>
</feature>
<reference evidence="13 15" key="2">
    <citation type="journal article" date="2020" name="Int. J. Syst. Evol. Microbiol.">
        <title>Vagococcus xieshaowenii sp. nov., isolated from snow finch (Montifringilla taczanowskii) cloacal content.</title>
        <authorList>
            <person name="Ge Y."/>
            <person name="Yang J."/>
            <person name="Lai X.H."/>
            <person name="Zhang G."/>
            <person name="Jin D."/>
            <person name="Lu S."/>
            <person name="Wang B."/>
            <person name="Huang Y."/>
            <person name="Huang Y."/>
            <person name="Ren Z."/>
            <person name="Zhang X."/>
            <person name="Xu J."/>
        </authorList>
    </citation>
    <scope>NUCLEOTIDE SEQUENCE [LARGE SCALE GENOMIC DNA]</scope>
    <source>
        <strain evidence="15">personal::cf-49</strain>
        <strain evidence="13">Personal::cf-49</strain>
    </source>
</reference>